<feature type="non-terminal residue" evidence="2">
    <location>
        <position position="1"/>
    </location>
</feature>
<name>A0A0C3DTC1_9AGAM</name>
<accession>A0A0C3DTC1</accession>
<dbReference type="OrthoDB" id="2671200at2759"/>
<protein>
    <recommendedName>
        <fullName evidence="4">Reverse transcriptase zinc-binding domain-containing protein</fullName>
    </recommendedName>
</protein>
<keyword evidence="3" id="KW-1185">Reference proteome</keyword>
<dbReference type="HOGENOM" id="CLU_146165_0_0_1"/>
<reference evidence="2" key="3">
    <citation type="submission" date="2015-02" db="EMBL/GenBank/DDBJ databases">
        <title>Evolutionary Origins and Diversification of the Mycorrhizal Mutualists.</title>
        <authorList>
            <consortium name="DOE Joint Genome Institute"/>
            <consortium name="Mycorrhizal Genomics Consortium"/>
            <person name="Kohler A."/>
            <person name="Kuo A."/>
            <person name="Nagy L.G."/>
            <person name="Floudas D."/>
            <person name="Copeland A."/>
            <person name="Barry K.W."/>
            <person name="Cichocki N."/>
            <person name="Veneault-Fourrey C."/>
            <person name="LaButti K."/>
            <person name="Lindquist E.A."/>
            <person name="Lipzen A."/>
            <person name="Lundell T."/>
            <person name="Morin E."/>
            <person name="Murat C."/>
            <person name="Riley R."/>
            <person name="Ohm R."/>
            <person name="Sun H."/>
            <person name="Tunlid A."/>
            <person name="Henrissat B."/>
            <person name="Grigoriev I.V."/>
            <person name="Hibbett D.S."/>
            <person name="Martin F."/>
        </authorList>
    </citation>
    <scope>NUCLEOTIDE SEQUENCE</scope>
    <source>
        <strain evidence="2 3">Foug A</strain>
    </source>
</reference>
<evidence type="ECO:0000313" key="3">
    <source>
        <dbReference type="Proteomes" id="UP000053989"/>
    </source>
</evidence>
<reference evidence="2 3" key="1">
    <citation type="submission" date="2014-04" db="EMBL/GenBank/DDBJ databases">
        <authorList>
            <consortium name="DOE Joint Genome Institute"/>
            <person name="Kuo A."/>
            <person name="Kohler A."/>
            <person name="Nagy L.G."/>
            <person name="Floudas D."/>
            <person name="Copeland A."/>
            <person name="Barry K.W."/>
            <person name="Cichocki N."/>
            <person name="Veneault-Fourrey C."/>
            <person name="LaButti K."/>
            <person name="Lindquist E.A."/>
            <person name="Lipzen A."/>
            <person name="Lundell T."/>
            <person name="Morin E."/>
            <person name="Murat C."/>
            <person name="Sun H."/>
            <person name="Tunlid A."/>
            <person name="Henrissat B."/>
            <person name="Grigoriev I.V."/>
            <person name="Hibbett D.S."/>
            <person name="Martin F."/>
            <person name="Nordberg H.P."/>
            <person name="Cantor M.N."/>
            <person name="Hua S.X."/>
        </authorList>
    </citation>
    <scope>NUCLEOTIDE SEQUENCE [LARGE SCALE GENOMIC DNA]</scope>
    <source>
        <strain evidence="2 3">Foug A</strain>
    </source>
</reference>
<dbReference type="STRING" id="1036808.A0A0C3DTC1"/>
<feature type="non-terminal residue" evidence="2">
    <location>
        <position position="110"/>
    </location>
</feature>
<dbReference type="Proteomes" id="UP000053989">
    <property type="component" value="Unassembled WGS sequence"/>
</dbReference>
<dbReference type="EMBL" id="KN822099">
    <property type="protein sequence ID" value="KIM57554.1"/>
    <property type="molecule type" value="Genomic_DNA"/>
</dbReference>
<dbReference type="AlphaFoldDB" id="A0A0C3DTC1"/>
<reference evidence="3" key="2">
    <citation type="submission" date="2015-01" db="EMBL/GenBank/DDBJ databases">
        <title>Evolutionary Origins and Diversification of the Mycorrhizal Mutualists.</title>
        <authorList>
            <consortium name="DOE Joint Genome Institute"/>
            <consortium name="Mycorrhizal Genomics Consortium"/>
            <person name="Kohler A."/>
            <person name="Kuo A."/>
            <person name="Nagy L.G."/>
            <person name="Floudas D."/>
            <person name="Copeland A."/>
            <person name="Barry K.W."/>
            <person name="Cichocki N."/>
            <person name="Veneault-Fourrey C."/>
            <person name="LaButti K."/>
            <person name="Lindquist E.A."/>
            <person name="Lipzen A."/>
            <person name="Lundell T."/>
            <person name="Morin E."/>
            <person name="Murat C."/>
            <person name="Riley R."/>
            <person name="Ohm R."/>
            <person name="Sun H."/>
            <person name="Tunlid A."/>
            <person name="Henrissat B."/>
            <person name="Grigoriev I.V."/>
            <person name="Hibbett D.S."/>
            <person name="Martin F."/>
        </authorList>
    </citation>
    <scope>NUCLEOTIDE SEQUENCE [LARGE SCALE GENOMIC DNA]</scope>
    <source>
        <strain evidence="3">Foug A</strain>
    </source>
</reference>
<organism evidence="2 3">
    <name type="scientific">Scleroderma citrinum Foug A</name>
    <dbReference type="NCBI Taxonomy" id="1036808"/>
    <lineage>
        <taxon>Eukaryota</taxon>
        <taxon>Fungi</taxon>
        <taxon>Dikarya</taxon>
        <taxon>Basidiomycota</taxon>
        <taxon>Agaricomycotina</taxon>
        <taxon>Agaricomycetes</taxon>
        <taxon>Agaricomycetidae</taxon>
        <taxon>Boletales</taxon>
        <taxon>Sclerodermatineae</taxon>
        <taxon>Sclerodermataceae</taxon>
        <taxon>Scleroderma</taxon>
    </lineage>
</organism>
<evidence type="ECO:0000313" key="1">
    <source>
        <dbReference type="EMBL" id="KIM57554.1"/>
    </source>
</evidence>
<evidence type="ECO:0008006" key="4">
    <source>
        <dbReference type="Google" id="ProtNLM"/>
    </source>
</evidence>
<dbReference type="EMBL" id="KN822073">
    <property type="protein sequence ID" value="KIM59444.1"/>
    <property type="molecule type" value="Genomic_DNA"/>
</dbReference>
<gene>
    <name evidence="2" type="ORF">SCLCIDRAFT_43817</name>
    <name evidence="1" type="ORF">SCLCIDRAFT_69575</name>
</gene>
<evidence type="ECO:0000313" key="2">
    <source>
        <dbReference type="EMBL" id="KIM59444.1"/>
    </source>
</evidence>
<sequence>FLKLAGHLRKKHMAIYMQLCTGHVPLNKHLHCIRKSITASCLQCEGDQMETVHHYLFDCPRYDRERHVLQQKLGHNTLSTAHLLSEKTAQQALFRFIDSTKCLHATFGDI</sequence>
<proteinExistence type="predicted"/>